<dbReference type="RefSeq" id="WP_013863032.1">
    <property type="nucleotide sequence ID" value="NC_015635.1"/>
</dbReference>
<dbReference type="Gene3D" id="3.40.50.720">
    <property type="entry name" value="NAD(P)-binding Rossmann-like Domain"/>
    <property type="match status" value="1"/>
</dbReference>
<evidence type="ECO:0000256" key="1">
    <source>
        <dbReference type="ARBA" id="ARBA00023002"/>
    </source>
</evidence>
<organism evidence="4 5">
    <name type="scientific">Microlunatus phosphovorus (strain ATCC 700054 / DSM 10555 / JCM 9379 / NBRC 101784 / NCIMB 13414 / VKM Ac-1990 / NM-1)</name>
    <dbReference type="NCBI Taxonomy" id="1032480"/>
    <lineage>
        <taxon>Bacteria</taxon>
        <taxon>Bacillati</taxon>
        <taxon>Actinomycetota</taxon>
        <taxon>Actinomycetes</taxon>
        <taxon>Propionibacteriales</taxon>
        <taxon>Propionibacteriaceae</taxon>
        <taxon>Microlunatus</taxon>
    </lineage>
</organism>
<dbReference type="HOGENOM" id="CLU_023194_24_0_11"/>
<dbReference type="InterPro" id="IPR055170">
    <property type="entry name" value="GFO_IDH_MocA-like_dom"/>
</dbReference>
<protein>
    <submittedName>
        <fullName evidence="4">Putative oxidoreductase</fullName>
    </submittedName>
</protein>
<gene>
    <name evidence="4" type="ordered locus">MLP_21460</name>
</gene>
<dbReference type="GO" id="GO:0000166">
    <property type="term" value="F:nucleotide binding"/>
    <property type="evidence" value="ECO:0007669"/>
    <property type="project" value="InterPro"/>
</dbReference>
<feature type="domain" description="Gfo/Idh/MocA-like oxidoreductase N-terminal" evidence="2">
    <location>
        <begin position="6"/>
        <end position="152"/>
    </location>
</feature>
<dbReference type="STRING" id="1032480.MLP_21460"/>
<dbReference type="eggNOG" id="COG0673">
    <property type="taxonomic scope" value="Bacteria"/>
</dbReference>
<dbReference type="SUPFAM" id="SSF51735">
    <property type="entry name" value="NAD(P)-binding Rossmann-fold domains"/>
    <property type="match status" value="1"/>
</dbReference>
<feature type="domain" description="GFO/IDH/MocA-like oxidoreductase" evidence="3">
    <location>
        <begin position="162"/>
        <end position="282"/>
    </location>
</feature>
<dbReference type="InterPro" id="IPR000683">
    <property type="entry name" value="Gfo/Idh/MocA-like_OxRdtase_N"/>
</dbReference>
<dbReference type="PANTHER" id="PTHR43818">
    <property type="entry name" value="BCDNA.GH03377"/>
    <property type="match status" value="1"/>
</dbReference>
<dbReference type="KEGG" id="mph:MLP_21460"/>
<dbReference type="AlphaFoldDB" id="F5XDY7"/>
<dbReference type="PANTHER" id="PTHR43818:SF11">
    <property type="entry name" value="BCDNA.GH03377"/>
    <property type="match status" value="1"/>
</dbReference>
<proteinExistence type="predicted"/>
<reference evidence="4 5" key="1">
    <citation type="submission" date="2011-05" db="EMBL/GenBank/DDBJ databases">
        <title>Whole genome sequence of Microlunatus phosphovorus NM-1.</title>
        <authorList>
            <person name="Hosoyama A."/>
            <person name="Sasaki K."/>
            <person name="Harada T."/>
            <person name="Igarashi R."/>
            <person name="Kawakoshi A."/>
            <person name="Sasagawa M."/>
            <person name="Fukada J."/>
            <person name="Nakamura S."/>
            <person name="Katano Y."/>
            <person name="Hanada S."/>
            <person name="Kamagata Y."/>
            <person name="Nakamura N."/>
            <person name="Yamazaki S."/>
            <person name="Fujita N."/>
        </authorList>
    </citation>
    <scope>NUCLEOTIDE SEQUENCE [LARGE SCALE GENOMIC DNA]</scope>
    <source>
        <strain evidence="5">ATCC 700054 / DSM 10555 / JCM 9379 / NBRC 101784 / NCIMB 13414 / VKM Ac-1990 / NM-1</strain>
    </source>
</reference>
<name>F5XDY7_MICPN</name>
<keyword evidence="1" id="KW-0560">Oxidoreductase</keyword>
<dbReference type="Pfam" id="PF22725">
    <property type="entry name" value="GFO_IDH_MocA_C3"/>
    <property type="match status" value="1"/>
</dbReference>
<evidence type="ECO:0000313" key="5">
    <source>
        <dbReference type="Proteomes" id="UP000007947"/>
    </source>
</evidence>
<sequence length="385" mass="43175">MPCETVRCAVVGLVQGLEDVYTTLHHPRYTLVAVCDQNPQRWRWLTGEEDVDKVDESAALFPHHKEWVRESRKAAGFADVEYLPDFDDVLARDDIDAVILVLPDLLHAEYAIKALEAGKDVLSTKPMARTLDEAFAIADSARQHPNHFMLGFQVSYSGFATAVREVIATGEIGTPRQLRFDFDRGPWRPVHRKKYAEVDGSMIKEGVHWLDMIYRLSGELPWRAIAGFGGQETFPDDFEFEDSGVLIIDYPGFRAAHTFSYFRQPLTRSEDFLLIGDKGTIRGTFEQFAVETDAGTRTIVPTTSPLPAQYHNGYYEMADAFAAAVLDGIEPYTNWRTGLENMLTCHAAQVAVAGNTMVTRESLADLDWRVKFGQETSSAAQLIEA</sequence>
<evidence type="ECO:0000259" key="3">
    <source>
        <dbReference type="Pfam" id="PF22725"/>
    </source>
</evidence>
<dbReference type="Proteomes" id="UP000007947">
    <property type="component" value="Chromosome"/>
</dbReference>
<dbReference type="Gene3D" id="3.30.360.10">
    <property type="entry name" value="Dihydrodipicolinate Reductase, domain 2"/>
    <property type="match status" value="1"/>
</dbReference>
<dbReference type="SUPFAM" id="SSF55347">
    <property type="entry name" value="Glyceraldehyde-3-phosphate dehydrogenase-like, C-terminal domain"/>
    <property type="match status" value="1"/>
</dbReference>
<dbReference type="InterPro" id="IPR036291">
    <property type="entry name" value="NAD(P)-bd_dom_sf"/>
</dbReference>
<keyword evidence="5" id="KW-1185">Reference proteome</keyword>
<dbReference type="InterPro" id="IPR050463">
    <property type="entry name" value="Gfo/Idh/MocA_oxidrdct_glycsds"/>
</dbReference>
<dbReference type="Pfam" id="PF01408">
    <property type="entry name" value="GFO_IDH_MocA"/>
    <property type="match status" value="1"/>
</dbReference>
<evidence type="ECO:0000313" key="4">
    <source>
        <dbReference type="EMBL" id="BAK35160.1"/>
    </source>
</evidence>
<dbReference type="EMBL" id="AP012204">
    <property type="protein sequence ID" value="BAK35160.1"/>
    <property type="molecule type" value="Genomic_DNA"/>
</dbReference>
<evidence type="ECO:0000259" key="2">
    <source>
        <dbReference type="Pfam" id="PF01408"/>
    </source>
</evidence>
<accession>F5XDY7</accession>
<dbReference type="GO" id="GO:0016491">
    <property type="term" value="F:oxidoreductase activity"/>
    <property type="evidence" value="ECO:0007669"/>
    <property type="project" value="UniProtKB-KW"/>
</dbReference>